<keyword evidence="2" id="KW-1185">Reference proteome</keyword>
<accession>A0A401SC85</accession>
<protein>
    <submittedName>
        <fullName evidence="1">Uncharacterized protein</fullName>
    </submittedName>
</protein>
<gene>
    <name evidence="1" type="ORF">chiPu_0006396</name>
</gene>
<evidence type="ECO:0000313" key="2">
    <source>
        <dbReference type="Proteomes" id="UP000287033"/>
    </source>
</evidence>
<comment type="caution">
    <text evidence="1">The sequence shown here is derived from an EMBL/GenBank/DDBJ whole genome shotgun (WGS) entry which is preliminary data.</text>
</comment>
<proteinExistence type="predicted"/>
<organism evidence="1 2">
    <name type="scientific">Chiloscyllium punctatum</name>
    <name type="common">Brownbanded bambooshark</name>
    <name type="synonym">Hemiscyllium punctatum</name>
    <dbReference type="NCBI Taxonomy" id="137246"/>
    <lineage>
        <taxon>Eukaryota</taxon>
        <taxon>Metazoa</taxon>
        <taxon>Chordata</taxon>
        <taxon>Craniata</taxon>
        <taxon>Vertebrata</taxon>
        <taxon>Chondrichthyes</taxon>
        <taxon>Elasmobranchii</taxon>
        <taxon>Galeomorphii</taxon>
        <taxon>Galeoidea</taxon>
        <taxon>Orectolobiformes</taxon>
        <taxon>Hemiscylliidae</taxon>
        <taxon>Chiloscyllium</taxon>
    </lineage>
</organism>
<name>A0A401SC85_CHIPU</name>
<reference evidence="1 2" key="1">
    <citation type="journal article" date="2018" name="Nat. Ecol. Evol.">
        <title>Shark genomes provide insights into elasmobranch evolution and the origin of vertebrates.</title>
        <authorList>
            <person name="Hara Y"/>
            <person name="Yamaguchi K"/>
            <person name="Onimaru K"/>
            <person name="Kadota M"/>
            <person name="Koyanagi M"/>
            <person name="Keeley SD"/>
            <person name="Tatsumi K"/>
            <person name="Tanaka K"/>
            <person name="Motone F"/>
            <person name="Kageyama Y"/>
            <person name="Nozu R"/>
            <person name="Adachi N"/>
            <person name="Nishimura O"/>
            <person name="Nakagawa R"/>
            <person name="Tanegashima C"/>
            <person name="Kiyatake I"/>
            <person name="Matsumoto R"/>
            <person name="Murakumo K"/>
            <person name="Nishida K"/>
            <person name="Terakita A"/>
            <person name="Kuratani S"/>
            <person name="Sato K"/>
            <person name="Hyodo S Kuraku.S."/>
        </authorList>
    </citation>
    <scope>NUCLEOTIDE SEQUENCE [LARGE SCALE GENOMIC DNA]</scope>
</reference>
<sequence>MAGGGEGEWVGSGETVLAVTSMEATSARCRRDVLAGCCDDDGGSMWPLQLRLIVICYGIFSGMAQDSIGLIGSVNGRLRQ</sequence>
<evidence type="ECO:0000313" key="1">
    <source>
        <dbReference type="EMBL" id="GCC27970.1"/>
    </source>
</evidence>
<dbReference type="Proteomes" id="UP000287033">
    <property type="component" value="Unassembled WGS sequence"/>
</dbReference>
<dbReference type="AlphaFoldDB" id="A0A401SC85"/>
<dbReference type="EMBL" id="BEZZ01000185">
    <property type="protein sequence ID" value="GCC27970.1"/>
    <property type="molecule type" value="Genomic_DNA"/>
</dbReference>